<evidence type="ECO:0000256" key="1">
    <source>
        <dbReference type="ARBA" id="ARBA00004141"/>
    </source>
</evidence>
<gene>
    <name evidence="7" type="ORF">D9619_000138</name>
</gene>
<dbReference type="InterPro" id="IPR000791">
    <property type="entry name" value="Gpr1/Fun34/SatP-like"/>
</dbReference>
<keyword evidence="4 6" id="KW-1133">Transmembrane helix</keyword>
<dbReference type="GO" id="GO:0015123">
    <property type="term" value="F:acetate transmembrane transporter activity"/>
    <property type="evidence" value="ECO:0007669"/>
    <property type="project" value="TreeGrafter"/>
</dbReference>
<keyword evidence="8" id="KW-1185">Reference proteome</keyword>
<feature type="transmembrane region" description="Helical" evidence="6">
    <location>
        <begin position="88"/>
        <end position="107"/>
    </location>
</feature>
<comment type="caution">
    <text evidence="7">The sequence shown here is derived from an EMBL/GenBank/DDBJ whole genome shotgun (WGS) entry which is preliminary data.</text>
</comment>
<name>A0A8H5BD22_9AGAR</name>
<evidence type="ECO:0000313" key="7">
    <source>
        <dbReference type="EMBL" id="KAF5321062.1"/>
    </source>
</evidence>
<comment type="similarity">
    <text evidence="2">Belongs to the acetate uptake transporter (AceTr) (TC 2.A.96) family.</text>
</comment>
<evidence type="ECO:0000256" key="6">
    <source>
        <dbReference type="SAM" id="Phobius"/>
    </source>
</evidence>
<dbReference type="PANTHER" id="PTHR31123:SF1">
    <property type="entry name" value="ACCUMULATION OF DYADS PROTEIN 2-RELATED"/>
    <property type="match status" value="1"/>
</dbReference>
<dbReference type="OrthoDB" id="3648309at2759"/>
<feature type="transmembrane region" description="Helical" evidence="6">
    <location>
        <begin position="7"/>
        <end position="28"/>
    </location>
</feature>
<dbReference type="GO" id="GO:0005886">
    <property type="term" value="C:plasma membrane"/>
    <property type="evidence" value="ECO:0007669"/>
    <property type="project" value="TreeGrafter"/>
</dbReference>
<accession>A0A8H5BD22</accession>
<dbReference type="NCBIfam" id="NF038013">
    <property type="entry name" value="AceTr_1"/>
    <property type="match status" value="1"/>
</dbReference>
<dbReference type="PANTHER" id="PTHR31123">
    <property type="entry name" value="ACCUMULATION OF DYADS PROTEIN 2-RELATED"/>
    <property type="match status" value="1"/>
</dbReference>
<reference evidence="7 8" key="1">
    <citation type="journal article" date="2020" name="ISME J.">
        <title>Uncovering the hidden diversity of litter-decomposition mechanisms in mushroom-forming fungi.</title>
        <authorList>
            <person name="Floudas D."/>
            <person name="Bentzer J."/>
            <person name="Ahren D."/>
            <person name="Johansson T."/>
            <person name="Persson P."/>
            <person name="Tunlid A."/>
        </authorList>
    </citation>
    <scope>NUCLEOTIDE SEQUENCE [LARGE SCALE GENOMIC DNA]</scope>
    <source>
        <strain evidence="7 8">CBS 101986</strain>
    </source>
</reference>
<dbReference type="EMBL" id="JAACJJ010000028">
    <property type="protein sequence ID" value="KAF5321062.1"/>
    <property type="molecule type" value="Genomic_DNA"/>
</dbReference>
<dbReference type="Proteomes" id="UP000567179">
    <property type="component" value="Unassembled WGS sequence"/>
</dbReference>
<protein>
    <submittedName>
        <fullName evidence="7">Uncharacterized protein</fullName>
    </submittedName>
</protein>
<feature type="transmembrane region" description="Helical" evidence="6">
    <location>
        <begin position="61"/>
        <end position="82"/>
    </location>
</feature>
<proteinExistence type="inferred from homology"/>
<evidence type="ECO:0000313" key="8">
    <source>
        <dbReference type="Proteomes" id="UP000567179"/>
    </source>
</evidence>
<dbReference type="AlphaFoldDB" id="A0A8H5BD22"/>
<evidence type="ECO:0000256" key="5">
    <source>
        <dbReference type="ARBA" id="ARBA00023136"/>
    </source>
</evidence>
<evidence type="ECO:0000256" key="2">
    <source>
        <dbReference type="ARBA" id="ARBA00005587"/>
    </source>
</evidence>
<evidence type="ECO:0000256" key="4">
    <source>
        <dbReference type="ARBA" id="ARBA00022989"/>
    </source>
</evidence>
<sequence length="128" mass="13941">MTAFASYGTFWMSYATIFIPASGILTAFSDPQELGNAVGIYLTTWCMVTVFFIFPCIRRNLSFVILLTILAFAFACLAAAQFTGNIMLQRAGGGFGVATALTAYYIGISDLMTAETRPIFRLPLGVYD</sequence>
<evidence type="ECO:0000256" key="3">
    <source>
        <dbReference type="ARBA" id="ARBA00022692"/>
    </source>
</evidence>
<keyword evidence="5 6" id="KW-0472">Membrane</keyword>
<dbReference type="InterPro" id="IPR051633">
    <property type="entry name" value="AceTr"/>
</dbReference>
<comment type="subcellular location">
    <subcellularLocation>
        <location evidence="1">Membrane</location>
        <topology evidence="1">Multi-pass membrane protein</topology>
    </subcellularLocation>
</comment>
<keyword evidence="3 6" id="KW-0812">Transmembrane</keyword>
<dbReference type="Pfam" id="PF01184">
    <property type="entry name" value="Gpr1_Fun34_YaaH"/>
    <property type="match status" value="1"/>
</dbReference>
<feature type="transmembrane region" description="Helical" evidence="6">
    <location>
        <begin position="34"/>
        <end position="54"/>
    </location>
</feature>
<organism evidence="7 8">
    <name type="scientific">Psilocybe cf. subviscida</name>
    <dbReference type="NCBI Taxonomy" id="2480587"/>
    <lineage>
        <taxon>Eukaryota</taxon>
        <taxon>Fungi</taxon>
        <taxon>Dikarya</taxon>
        <taxon>Basidiomycota</taxon>
        <taxon>Agaricomycotina</taxon>
        <taxon>Agaricomycetes</taxon>
        <taxon>Agaricomycetidae</taxon>
        <taxon>Agaricales</taxon>
        <taxon>Agaricineae</taxon>
        <taxon>Strophariaceae</taxon>
        <taxon>Psilocybe</taxon>
    </lineage>
</organism>